<dbReference type="GO" id="GO:0050664">
    <property type="term" value="F:oxidoreductase activity, acting on NAD(P)H, oxygen as acceptor"/>
    <property type="evidence" value="ECO:0007669"/>
    <property type="project" value="TreeGrafter"/>
</dbReference>
<sequence>MAANPITKHGLFVHNNTTAPEHPSLMSMFSLKGKTAIVTGAGAGIGLAVAQGLAEAGANVAMWYNSNAKCIERAAEIAEQYGVRTKAYQVEITDAKAVEKAVNDVVKEFNGRLDVFIANAGVPWTQGPMVDGPLDHYRDVVAIDLDGTFYCAKAAADHWRRQKEEGTDANGNKLTNFTYGSFVATASMSGHIVNFPQMQAAYNAAKVAVIHLCKSLSVEWVRYARANTISPGYIATEISSFVAEDTKNIWRDKIPMGREGQAHELKGAYLYLASDASSYTTGADLIVDGGYCAP</sequence>
<reference evidence="4 5" key="1">
    <citation type="journal article" date="2015" name="Mol. Plant Microbe Interact.">
        <title>Genome, transcriptome, and functional analyses of Penicillium expansum provide new insights into secondary metabolism and pathogenicity.</title>
        <authorList>
            <person name="Ballester A.R."/>
            <person name="Marcet-Houben M."/>
            <person name="Levin E."/>
            <person name="Sela N."/>
            <person name="Selma-Lazaro C."/>
            <person name="Carmona L."/>
            <person name="Wisniewski M."/>
            <person name="Droby S."/>
            <person name="Gonzalez-Candelas L."/>
            <person name="Gabaldon T."/>
        </authorList>
    </citation>
    <scope>NUCLEOTIDE SEQUENCE [LARGE SCALE GENOMIC DNA]</scope>
    <source>
        <strain evidence="4 5">MD-8</strain>
    </source>
</reference>
<keyword evidence="3" id="KW-0560">Oxidoreductase</keyword>
<dbReference type="Pfam" id="PF13561">
    <property type="entry name" value="adh_short_C2"/>
    <property type="match status" value="1"/>
</dbReference>
<evidence type="ECO:0000256" key="1">
    <source>
        <dbReference type="ARBA" id="ARBA00006484"/>
    </source>
</evidence>
<dbReference type="GeneID" id="27682544"/>
<dbReference type="VEuPathDB" id="FungiDB:PEXP_020670"/>
<dbReference type="HOGENOM" id="CLU_010194_1_1_1"/>
<dbReference type="PANTHER" id="PTHR43008">
    <property type="entry name" value="BENZIL REDUCTASE"/>
    <property type="match status" value="1"/>
</dbReference>
<dbReference type="EMBL" id="JQFZ01000160">
    <property type="protein sequence ID" value="KGO56775.1"/>
    <property type="molecule type" value="Genomic_DNA"/>
</dbReference>
<keyword evidence="5" id="KW-1185">Reference proteome</keyword>
<dbReference type="InterPro" id="IPR036291">
    <property type="entry name" value="NAD(P)-bd_dom_sf"/>
</dbReference>
<dbReference type="STRING" id="27334.A0A0A2INB9"/>
<dbReference type="PhylomeDB" id="A0A0A2INB9"/>
<dbReference type="AlphaFoldDB" id="A0A0A2INB9"/>
<dbReference type="PROSITE" id="PS00061">
    <property type="entry name" value="ADH_SHORT"/>
    <property type="match status" value="1"/>
</dbReference>
<comment type="caution">
    <text evidence="4">The sequence shown here is derived from an EMBL/GenBank/DDBJ whole genome shotgun (WGS) entry which is preliminary data.</text>
</comment>
<dbReference type="PANTHER" id="PTHR43008:SF13">
    <property type="entry name" value="L-XYLULOSE REDUCTASE-RELATED"/>
    <property type="match status" value="1"/>
</dbReference>
<dbReference type="GO" id="GO:0050085">
    <property type="term" value="F:mannitol 2-dehydrogenase (NADP+) activity"/>
    <property type="evidence" value="ECO:0007669"/>
    <property type="project" value="UniProtKB-ARBA"/>
</dbReference>
<dbReference type="Proteomes" id="UP000030143">
    <property type="component" value="Unassembled WGS sequence"/>
</dbReference>
<accession>A0A0A2INB9</accession>
<evidence type="ECO:0000256" key="2">
    <source>
        <dbReference type="ARBA" id="ARBA00022857"/>
    </source>
</evidence>
<dbReference type="InterPro" id="IPR020904">
    <property type="entry name" value="Sc_DH/Rdtase_CS"/>
</dbReference>
<dbReference type="OrthoDB" id="1888931at2759"/>
<gene>
    <name evidence="4" type="ORF">PEX2_098540</name>
</gene>
<dbReference type="InterPro" id="IPR002347">
    <property type="entry name" value="SDR_fam"/>
</dbReference>
<name>A0A0A2INB9_PENEN</name>
<dbReference type="GO" id="GO:0019594">
    <property type="term" value="P:mannitol metabolic process"/>
    <property type="evidence" value="ECO:0007669"/>
    <property type="project" value="UniProtKB-ARBA"/>
</dbReference>
<dbReference type="RefSeq" id="XP_016598473.1">
    <property type="nucleotide sequence ID" value="XM_016747124.1"/>
</dbReference>
<organism evidence="4 5">
    <name type="scientific">Penicillium expansum</name>
    <name type="common">Blue mold rot fungus</name>
    <dbReference type="NCBI Taxonomy" id="27334"/>
    <lineage>
        <taxon>Eukaryota</taxon>
        <taxon>Fungi</taxon>
        <taxon>Dikarya</taxon>
        <taxon>Ascomycota</taxon>
        <taxon>Pezizomycotina</taxon>
        <taxon>Eurotiomycetes</taxon>
        <taxon>Eurotiomycetidae</taxon>
        <taxon>Eurotiales</taxon>
        <taxon>Aspergillaceae</taxon>
        <taxon>Penicillium</taxon>
    </lineage>
</organism>
<evidence type="ECO:0000256" key="3">
    <source>
        <dbReference type="ARBA" id="ARBA00023002"/>
    </source>
</evidence>
<dbReference type="Gene3D" id="3.40.50.720">
    <property type="entry name" value="NAD(P)-binding Rossmann-like Domain"/>
    <property type="match status" value="1"/>
</dbReference>
<evidence type="ECO:0000313" key="5">
    <source>
        <dbReference type="Proteomes" id="UP000030143"/>
    </source>
</evidence>
<dbReference type="SUPFAM" id="SSF51735">
    <property type="entry name" value="NAD(P)-binding Rossmann-fold domains"/>
    <property type="match status" value="1"/>
</dbReference>
<comment type="similarity">
    <text evidence="1">Belongs to the short-chain dehydrogenases/reductases (SDR) family.</text>
</comment>
<protein>
    <submittedName>
        <fullName evidence="4">Glucose/ribitol dehydrogenase</fullName>
    </submittedName>
</protein>
<dbReference type="PRINTS" id="PR00080">
    <property type="entry name" value="SDRFAMILY"/>
</dbReference>
<dbReference type="PRINTS" id="PR00081">
    <property type="entry name" value="GDHRDH"/>
</dbReference>
<proteinExistence type="inferred from homology"/>
<keyword evidence="2" id="KW-0521">NADP</keyword>
<evidence type="ECO:0000313" key="4">
    <source>
        <dbReference type="EMBL" id="KGO56775.1"/>
    </source>
</evidence>
<dbReference type="FunFam" id="3.40.50.720:FF:000090">
    <property type="entry name" value="NADP-dependent mannitol dehydrogenase"/>
    <property type="match status" value="1"/>
</dbReference>